<dbReference type="OrthoDB" id="9793825at2"/>
<dbReference type="RefSeq" id="WP_047092088.1">
    <property type="nucleotide sequence ID" value="NZ_LBHU01000001.1"/>
</dbReference>
<protein>
    <submittedName>
        <fullName evidence="4">Short-chain dehydrogenase</fullName>
    </submittedName>
</protein>
<dbReference type="SUPFAM" id="SSF51735">
    <property type="entry name" value="NAD(P)-binding Rossmann-fold domains"/>
    <property type="match status" value="1"/>
</dbReference>
<comment type="caution">
    <text evidence="4">The sequence shown here is derived from an EMBL/GenBank/DDBJ whole genome shotgun (WGS) entry which is preliminary data.</text>
</comment>
<evidence type="ECO:0000256" key="2">
    <source>
        <dbReference type="ARBA" id="ARBA00023002"/>
    </source>
</evidence>
<dbReference type="NCBIfam" id="NF006123">
    <property type="entry name" value="PRK08267.1"/>
    <property type="match status" value="1"/>
</dbReference>
<organism evidence="4 5">
    <name type="scientific">Aurantiacibacter marinus</name>
    <dbReference type="NCBI Taxonomy" id="874156"/>
    <lineage>
        <taxon>Bacteria</taxon>
        <taxon>Pseudomonadati</taxon>
        <taxon>Pseudomonadota</taxon>
        <taxon>Alphaproteobacteria</taxon>
        <taxon>Sphingomonadales</taxon>
        <taxon>Erythrobacteraceae</taxon>
        <taxon>Aurantiacibacter</taxon>
    </lineage>
</organism>
<evidence type="ECO:0000256" key="1">
    <source>
        <dbReference type="ARBA" id="ARBA00006484"/>
    </source>
</evidence>
<keyword evidence="5" id="KW-1185">Reference proteome</keyword>
<dbReference type="InterPro" id="IPR036291">
    <property type="entry name" value="NAD(P)-bd_dom_sf"/>
</dbReference>
<dbReference type="PANTHER" id="PTHR43391">
    <property type="entry name" value="RETINOL DEHYDROGENASE-RELATED"/>
    <property type="match status" value="1"/>
</dbReference>
<evidence type="ECO:0000313" key="4">
    <source>
        <dbReference type="EMBL" id="KLI64228.1"/>
    </source>
</evidence>
<reference evidence="4 5" key="1">
    <citation type="submission" date="2015-04" db="EMBL/GenBank/DDBJ databases">
        <title>The draft genome sequence of Erythrobacter marinus HWDM-33.</title>
        <authorList>
            <person name="Zhuang L."/>
            <person name="Liu Y."/>
            <person name="Shao Z."/>
        </authorList>
    </citation>
    <scope>NUCLEOTIDE SEQUENCE [LARGE SCALE GENOMIC DNA]</scope>
    <source>
        <strain evidence="4 5">HWDM-33</strain>
    </source>
</reference>
<keyword evidence="2" id="KW-0560">Oxidoreductase</keyword>
<proteinExistence type="inferred from homology"/>
<dbReference type="STRING" id="874156.GCA_001021555_01135"/>
<dbReference type="PATRIC" id="fig|874156.12.peg.156"/>
<accession>A0A0H0XNN5</accession>
<dbReference type="Proteomes" id="UP000053455">
    <property type="component" value="Unassembled WGS sequence"/>
</dbReference>
<dbReference type="AlphaFoldDB" id="A0A0H0XNN5"/>
<gene>
    <name evidence="4" type="ORF">AAV99_00745</name>
</gene>
<dbReference type="EMBL" id="LBHU01000001">
    <property type="protein sequence ID" value="KLI64228.1"/>
    <property type="molecule type" value="Genomic_DNA"/>
</dbReference>
<dbReference type="PRINTS" id="PR00080">
    <property type="entry name" value="SDRFAMILY"/>
</dbReference>
<evidence type="ECO:0000313" key="5">
    <source>
        <dbReference type="Proteomes" id="UP000053455"/>
    </source>
</evidence>
<evidence type="ECO:0000256" key="3">
    <source>
        <dbReference type="RuleBase" id="RU000363"/>
    </source>
</evidence>
<dbReference type="InterPro" id="IPR002347">
    <property type="entry name" value="SDR_fam"/>
</dbReference>
<comment type="similarity">
    <text evidence="1 3">Belongs to the short-chain dehydrogenases/reductases (SDR) family.</text>
</comment>
<dbReference type="GO" id="GO:0016491">
    <property type="term" value="F:oxidoreductase activity"/>
    <property type="evidence" value="ECO:0007669"/>
    <property type="project" value="UniProtKB-KW"/>
</dbReference>
<dbReference type="Gene3D" id="3.40.50.720">
    <property type="entry name" value="NAD(P)-binding Rossmann-like Domain"/>
    <property type="match status" value="1"/>
</dbReference>
<sequence length="271" mass="28667">MDDYQSIFITGGGSGIGRAVAQRFSRGGWFVGLADVDEAGMAETGALLPDGTWSAHKLDVRDPQEWETALSDFNEACGGRIDALANNAGVALGGRLDALSTEEIDRTLAINLSGVIYGARAAYPYLKAAAPGSCLVNTCSAAGLYGQGGMTIYCASKFGVRALTESLDIEWAADGIRVTDVMPSYIDTPLLAGSSHAKSNTPIRESVQRAGLEFTPVEEVAETFWRAVQGGDLHNPVGKTAKMVARAARWMPSYVRGKSRKLAEKGAKLMG</sequence>
<dbReference type="PRINTS" id="PR00081">
    <property type="entry name" value="GDHRDH"/>
</dbReference>
<name>A0A0H0XNN5_9SPHN</name>
<dbReference type="Pfam" id="PF00106">
    <property type="entry name" value="adh_short"/>
    <property type="match status" value="1"/>
</dbReference>
<dbReference type="PANTHER" id="PTHR43391:SF82">
    <property type="entry name" value="OXIDOREDUCTASE SADH-RELATED"/>
    <property type="match status" value="1"/>
</dbReference>